<evidence type="ECO:0000313" key="2">
    <source>
        <dbReference type="Proteomes" id="UP000827751"/>
    </source>
</evidence>
<protein>
    <submittedName>
        <fullName evidence="1">Uncharacterized protein</fullName>
    </submittedName>
</protein>
<evidence type="ECO:0000313" key="1">
    <source>
        <dbReference type="EMBL" id="UGO46176.1"/>
    </source>
</evidence>
<keyword evidence="2" id="KW-1185">Reference proteome</keyword>
<dbReference type="EMBL" id="OK499972">
    <property type="protein sequence ID" value="UGO46176.1"/>
    <property type="molecule type" value="Genomic_DNA"/>
</dbReference>
<proteinExistence type="predicted"/>
<dbReference type="Proteomes" id="UP000827751">
    <property type="component" value="Segment"/>
</dbReference>
<accession>A0AAE8YMH2</accession>
<gene>
    <name evidence="1" type="ORF">CHEWBECCA_93</name>
</gene>
<reference evidence="1 2" key="1">
    <citation type="submission" date="2021-10" db="EMBL/GenBank/DDBJ databases">
        <authorList>
            <person name="Lavering E.D."/>
            <person name="James R."/>
            <person name="Fairhom J.D."/>
            <person name="Ogilvie B.H."/>
            <person name="Thurgood T.L."/>
            <person name="Robison R.A."/>
            <person name="Grose J.H."/>
        </authorList>
    </citation>
    <scope>NUCLEOTIDE SEQUENCE [LARGE SCALE GENOMIC DNA]</scope>
</reference>
<name>A0AAE8YMH2_9CAUD</name>
<organism evidence="1 2">
    <name type="scientific">Bacillus phage vB_BanS_Chewbecca</name>
    <dbReference type="NCBI Taxonomy" id="2894786"/>
    <lineage>
        <taxon>Viruses</taxon>
        <taxon>Duplodnaviria</taxon>
        <taxon>Heunggongvirae</taxon>
        <taxon>Uroviricota</taxon>
        <taxon>Caudoviricetes</taxon>
        <taxon>Joanripponvirinae</taxon>
        <taxon>Tsamsavirus</taxon>
        <taxon>Tsamsavirus chewbecca</taxon>
    </lineage>
</organism>
<sequence length="143" mass="16235">MNNVKHIELVFENVESIVIPANKVSHLSFGNLTARLNGDDSFDGDNVELRILYSDTSELDYNAMDYHEPLGMFTNNPTSNNVADRPNILGRITNYNDIVLIKIVGDNDEEKYVHVPWEDGNSWEDNQLQKSVARDGILEVKIK</sequence>